<feature type="region of interest" description="Disordered" evidence="1">
    <location>
        <begin position="521"/>
        <end position="560"/>
    </location>
</feature>
<feature type="compositionally biased region" description="Basic residues" evidence="1">
    <location>
        <begin position="412"/>
        <end position="426"/>
    </location>
</feature>
<keyword evidence="3" id="KW-1185">Reference proteome</keyword>
<evidence type="ECO:0000256" key="1">
    <source>
        <dbReference type="SAM" id="MobiDB-lite"/>
    </source>
</evidence>
<feature type="region of interest" description="Disordered" evidence="1">
    <location>
        <begin position="384"/>
        <end position="446"/>
    </location>
</feature>
<organism evidence="2 3">
    <name type="scientific">Scleroderma citrinum Foug A</name>
    <dbReference type="NCBI Taxonomy" id="1036808"/>
    <lineage>
        <taxon>Eukaryota</taxon>
        <taxon>Fungi</taxon>
        <taxon>Dikarya</taxon>
        <taxon>Basidiomycota</taxon>
        <taxon>Agaricomycotina</taxon>
        <taxon>Agaricomycetes</taxon>
        <taxon>Agaricomycetidae</taxon>
        <taxon>Boletales</taxon>
        <taxon>Sclerodermatineae</taxon>
        <taxon>Sclerodermataceae</taxon>
        <taxon>Scleroderma</taxon>
    </lineage>
</organism>
<dbReference type="AlphaFoldDB" id="A0A0C3DAB8"/>
<reference evidence="3" key="2">
    <citation type="submission" date="2015-01" db="EMBL/GenBank/DDBJ databases">
        <title>Evolutionary Origins and Diversification of the Mycorrhizal Mutualists.</title>
        <authorList>
            <consortium name="DOE Joint Genome Institute"/>
            <consortium name="Mycorrhizal Genomics Consortium"/>
            <person name="Kohler A."/>
            <person name="Kuo A."/>
            <person name="Nagy L.G."/>
            <person name="Floudas D."/>
            <person name="Copeland A."/>
            <person name="Barry K.W."/>
            <person name="Cichocki N."/>
            <person name="Veneault-Fourrey C."/>
            <person name="LaButti K."/>
            <person name="Lindquist E.A."/>
            <person name="Lipzen A."/>
            <person name="Lundell T."/>
            <person name="Morin E."/>
            <person name="Murat C."/>
            <person name="Riley R."/>
            <person name="Ohm R."/>
            <person name="Sun H."/>
            <person name="Tunlid A."/>
            <person name="Henrissat B."/>
            <person name="Grigoriev I.V."/>
            <person name="Hibbett D.S."/>
            <person name="Martin F."/>
        </authorList>
    </citation>
    <scope>NUCLEOTIDE SEQUENCE [LARGE SCALE GENOMIC DNA]</scope>
    <source>
        <strain evidence="3">Foug A</strain>
    </source>
</reference>
<feature type="compositionally biased region" description="Polar residues" evidence="1">
    <location>
        <begin position="739"/>
        <end position="750"/>
    </location>
</feature>
<evidence type="ECO:0000313" key="3">
    <source>
        <dbReference type="Proteomes" id="UP000053989"/>
    </source>
</evidence>
<gene>
    <name evidence="2" type="ORF">SCLCIDRAFT_1223227</name>
</gene>
<protein>
    <submittedName>
        <fullName evidence="2">Uncharacterized protein</fullName>
    </submittedName>
</protein>
<evidence type="ECO:0000313" key="2">
    <source>
        <dbReference type="EMBL" id="KIM53051.1"/>
    </source>
</evidence>
<feature type="compositionally biased region" description="Low complexity" evidence="1">
    <location>
        <begin position="639"/>
        <end position="655"/>
    </location>
</feature>
<dbReference type="Proteomes" id="UP000053989">
    <property type="component" value="Unassembled WGS sequence"/>
</dbReference>
<dbReference type="EMBL" id="KN822191">
    <property type="protein sequence ID" value="KIM53051.1"/>
    <property type="molecule type" value="Genomic_DNA"/>
</dbReference>
<dbReference type="HOGENOM" id="CLU_015324_0_0_1"/>
<proteinExistence type="predicted"/>
<feature type="compositionally biased region" description="Basic and acidic residues" evidence="1">
    <location>
        <begin position="37"/>
        <end position="50"/>
    </location>
</feature>
<sequence>MASTQSEPALAERVLPTRGAAQRASASFVGQLMDSPTRSDEGADRSDNELGSHPFGESSARKSKSVKYRYSATGKHLSSPLKGSSTSPERKGKATVKPKPKPKPKVCITPATPLSLSQPTAGTAKVSRKLKRKASLSPRRELSPSSRLSSPLSSVPPSPNILSKELPPIFSAPTPAQAKKPASQTAKAAPLVVSASKVSALQPRSTPKKKTGKPLPKTGQEAWEIGTPVWVSVDQSGAIHGDPVQTTDSGDMVAESNEHMWWPAQIIAKEPLRVSLFGDFPSSSLTLRRTCTIMTPSRGNILSINDETGTRRFNRSIFRISSTTDDAIDLTSSPPQKKQRLDNGTSLDDRWEEAVTSMEKASVLEREGLPALIFSYANGNGNFHDSLDESDQDTSRLRTSTTVPQTVPKAKPLSRTKSMGKLKSQRSKANLKVTHSPMSRNHSVCPPDPTIQIPGELVLAQAPGTGSYYWPGKILKHLPDKYEKYQVQFLDDEIYSVSRSKFWTAEEEGFVTCLLGKWESSIQTTDDPESEDEGEANGRDDDDDIPREPPPSPDKFEEQSVHVQLAYVKPVLRAILEKKYAPTMMKHEAFMKGGSARAALLKAAGVRGGLDVRFIKAVQRAICKWAIGNSSEQVRYMPDANGDAKAGEDAANAANPSVLPEPANQEPSEDEKMEGIEEAVPSGDRQPEVEGDPQVSASKKAGSKEEVPVTSHSCMVVDQPKQSPGVSLGEGCDAPSPLTEVTQSVPSPNDSRVPEPEPVTSASAETVPEPSASTLSDDPSQELPRPKGCDEFESLSGVEKLDYCLNVLLPEAVQQLLLWRSGDRVRATLLSDEEEQWLHALAVKKASETDWVDDVMRLREAQARLWGVDLNKVTQEEKKIVPGGTRTRPRRATISK</sequence>
<feature type="region of interest" description="Disordered" evidence="1">
    <location>
        <begin position="638"/>
        <end position="790"/>
    </location>
</feature>
<feature type="compositionally biased region" description="Polar residues" evidence="1">
    <location>
        <begin position="112"/>
        <end position="121"/>
    </location>
</feature>
<reference evidence="2 3" key="1">
    <citation type="submission" date="2014-04" db="EMBL/GenBank/DDBJ databases">
        <authorList>
            <consortium name="DOE Joint Genome Institute"/>
            <person name="Kuo A."/>
            <person name="Kohler A."/>
            <person name="Nagy L.G."/>
            <person name="Floudas D."/>
            <person name="Copeland A."/>
            <person name="Barry K.W."/>
            <person name="Cichocki N."/>
            <person name="Veneault-Fourrey C."/>
            <person name="LaButti K."/>
            <person name="Lindquist E.A."/>
            <person name="Lipzen A."/>
            <person name="Lundell T."/>
            <person name="Morin E."/>
            <person name="Murat C."/>
            <person name="Sun H."/>
            <person name="Tunlid A."/>
            <person name="Henrissat B."/>
            <person name="Grigoriev I.V."/>
            <person name="Hibbett D.S."/>
            <person name="Martin F."/>
            <person name="Nordberg H.P."/>
            <person name="Cantor M.N."/>
            <person name="Hua S.X."/>
        </authorList>
    </citation>
    <scope>NUCLEOTIDE SEQUENCE [LARGE SCALE GENOMIC DNA]</scope>
    <source>
        <strain evidence="2 3">Foug A</strain>
    </source>
</reference>
<feature type="compositionally biased region" description="Low complexity" evidence="1">
    <location>
        <begin position="143"/>
        <end position="153"/>
    </location>
</feature>
<name>A0A0C3DAB8_9AGAM</name>
<dbReference type="STRING" id="1036808.A0A0C3DAB8"/>
<feature type="compositionally biased region" description="Acidic residues" evidence="1">
    <location>
        <begin position="526"/>
        <end position="545"/>
    </location>
</feature>
<feature type="compositionally biased region" description="Basic residues" evidence="1">
    <location>
        <begin position="93"/>
        <end position="104"/>
    </location>
</feature>
<feature type="compositionally biased region" description="Polar residues" evidence="1">
    <location>
        <begin position="196"/>
        <end position="205"/>
    </location>
</feature>
<dbReference type="InParanoid" id="A0A0C3DAB8"/>
<dbReference type="OrthoDB" id="2505887at2759"/>
<accession>A0A0C3DAB8</accession>
<feature type="region of interest" description="Disordered" evidence="1">
    <location>
        <begin position="1"/>
        <end position="220"/>
    </location>
</feature>